<evidence type="ECO:0000313" key="2">
    <source>
        <dbReference type="EMBL" id="MDF1584883.1"/>
    </source>
</evidence>
<dbReference type="InterPro" id="IPR010642">
    <property type="entry name" value="Invasion_prot_B"/>
</dbReference>
<proteinExistence type="predicted"/>
<dbReference type="Pfam" id="PF06776">
    <property type="entry name" value="IalB"/>
    <property type="match status" value="1"/>
</dbReference>
<dbReference type="AlphaFoldDB" id="A0AAP3UX73"/>
<dbReference type="Gene3D" id="2.60.40.1880">
    <property type="entry name" value="Invasion associated locus B (IalB) protein"/>
    <property type="match status" value="1"/>
</dbReference>
<evidence type="ECO:0000256" key="1">
    <source>
        <dbReference type="SAM" id="SignalP"/>
    </source>
</evidence>
<dbReference type="InterPro" id="IPR038696">
    <property type="entry name" value="IalB_sf"/>
</dbReference>
<keyword evidence="1" id="KW-0732">Signal</keyword>
<feature type="chain" id="PRO_5042934965" evidence="1">
    <location>
        <begin position="25"/>
        <end position="197"/>
    </location>
</feature>
<feature type="signal peptide" evidence="1">
    <location>
        <begin position="1"/>
        <end position="24"/>
    </location>
</feature>
<accession>A0AAP3UX73</accession>
<reference evidence="2 3" key="1">
    <citation type="submission" date="2023-03" db="EMBL/GenBank/DDBJ databases">
        <title>YIM 152171 draft genome.</title>
        <authorList>
            <person name="Yang Z."/>
        </authorList>
    </citation>
    <scope>NUCLEOTIDE SEQUENCE [LARGE SCALE GENOMIC DNA]</scope>
    <source>
        <strain evidence="2 3">YIM 152171</strain>
    </source>
</reference>
<name>A0AAP3UX73_9PROT</name>
<dbReference type="RefSeq" id="WP_327787288.1">
    <property type="nucleotide sequence ID" value="NZ_JARGEQ010000001.1"/>
</dbReference>
<gene>
    <name evidence="2" type="ORF">PZ740_00615</name>
</gene>
<dbReference type="Proteomes" id="UP001301140">
    <property type="component" value="Unassembled WGS sequence"/>
</dbReference>
<comment type="caution">
    <text evidence="2">The sequence shown here is derived from an EMBL/GenBank/DDBJ whole genome shotgun (WGS) entry which is preliminary data.</text>
</comment>
<keyword evidence="3" id="KW-1185">Reference proteome</keyword>
<evidence type="ECO:0000313" key="3">
    <source>
        <dbReference type="Proteomes" id="UP001301140"/>
    </source>
</evidence>
<organism evidence="2 3">
    <name type="scientific">Marinimicrococcus flavescens</name>
    <dbReference type="NCBI Taxonomy" id="3031815"/>
    <lineage>
        <taxon>Bacteria</taxon>
        <taxon>Pseudomonadati</taxon>
        <taxon>Pseudomonadota</taxon>
        <taxon>Alphaproteobacteria</taxon>
        <taxon>Geminicoccales</taxon>
        <taxon>Geminicoccaceae</taxon>
        <taxon>Marinimicrococcus</taxon>
    </lineage>
</organism>
<dbReference type="EMBL" id="JARGEQ010000001">
    <property type="protein sequence ID" value="MDF1584883.1"/>
    <property type="molecule type" value="Genomic_DNA"/>
</dbReference>
<protein>
    <submittedName>
        <fullName evidence="2">Invasion associated locus B family protein</fullName>
    </submittedName>
</protein>
<sequence length="197" mass="20382">MMRAFRRPGTVRGVILALAGSAFLGGAVPVRDADAQGADAQGSAAAAEAGASSKRTIQTFEAWTVTCNEGGQGRKACSMSQRLADPKTGRPIGAWNIGVDAEGRLVAGLRTPTLTALQAGVTLQVDERAPLELAYRTCAPAFCEVVLPLEDGLLRGLRAGATARVGFTDLARGRLAVPFSLKGFTRALETLEAEAAG</sequence>